<reference evidence="1 2" key="1">
    <citation type="submission" date="2020-01" db="EMBL/GenBank/DDBJ databases">
        <title>Genomes of bacteria type strains.</title>
        <authorList>
            <person name="Chen J."/>
            <person name="Zhu S."/>
            <person name="Chen J."/>
        </authorList>
    </citation>
    <scope>NUCLEOTIDE SEQUENCE [LARGE SCALE GENOMIC DNA]</scope>
    <source>
        <strain evidence="1 2">KCTC 52919</strain>
    </source>
</reference>
<dbReference type="Pfam" id="PF06258">
    <property type="entry name" value="Mito_fiss_Elm1"/>
    <property type="match status" value="1"/>
</dbReference>
<protein>
    <submittedName>
        <fullName evidence="1">Nucleoside-diphosphate sugar epimerase</fullName>
    </submittedName>
</protein>
<dbReference type="EMBL" id="JAAAMJ010000012">
    <property type="protein sequence ID" value="NDV88063.1"/>
    <property type="molecule type" value="Genomic_DNA"/>
</dbReference>
<dbReference type="Proteomes" id="UP000476332">
    <property type="component" value="Unassembled WGS sequence"/>
</dbReference>
<dbReference type="SUPFAM" id="SSF53756">
    <property type="entry name" value="UDP-Glycosyltransferase/glycogen phosphorylase"/>
    <property type="match status" value="1"/>
</dbReference>
<dbReference type="AlphaFoldDB" id="A0A6L9MJQ5"/>
<proteinExistence type="predicted"/>
<evidence type="ECO:0000313" key="2">
    <source>
        <dbReference type="Proteomes" id="UP000476332"/>
    </source>
</evidence>
<dbReference type="RefSeq" id="WP_163044893.1">
    <property type="nucleotide sequence ID" value="NZ_JAAAMJ010000012.1"/>
</dbReference>
<sequence>MRVWTVSEEKAGTLTQCLGVAGHLTAEPVVHTIGRLAKWRRGLLSPYRRVREAEPDIVISCGWFAERHVARIRERFGGRPLAVHLQPPAPPSAGVYDLAFVSRHDWKSEQLEGTEYRGMIGVPHRITRQWLEERRPAARAQWLPAGDESPVVAMLLGGPNGAYNYDPPTIQRLVDTARQLAAEGRVVLVSTSRRSRPALLEALLRIDDPRVHVWDRTGDNPYRDYLAAADGFLIGKDTVTMHCEALTSGRPVYSLDLAPTDGERLDKFEWFHHDLQATLGLTRPFEGQLDPYDYSFPDQAEAIADAIRAYQAARRR</sequence>
<keyword evidence="2" id="KW-1185">Reference proteome</keyword>
<organism evidence="1 2">
    <name type="scientific">Aurantimonas aggregata</name>
    <dbReference type="NCBI Taxonomy" id="2047720"/>
    <lineage>
        <taxon>Bacteria</taxon>
        <taxon>Pseudomonadati</taxon>
        <taxon>Pseudomonadota</taxon>
        <taxon>Alphaproteobacteria</taxon>
        <taxon>Hyphomicrobiales</taxon>
        <taxon>Aurantimonadaceae</taxon>
        <taxon>Aurantimonas</taxon>
    </lineage>
</organism>
<evidence type="ECO:0000313" key="1">
    <source>
        <dbReference type="EMBL" id="NDV88063.1"/>
    </source>
</evidence>
<comment type="caution">
    <text evidence="1">The sequence shown here is derived from an EMBL/GenBank/DDBJ whole genome shotgun (WGS) entry which is preliminary data.</text>
</comment>
<name>A0A6L9MJQ5_9HYPH</name>
<gene>
    <name evidence="1" type="ORF">GTW51_15270</name>
</gene>
<accession>A0A6L9MJQ5</accession>
<dbReference type="InterPro" id="IPR009367">
    <property type="entry name" value="Elm1-like"/>
</dbReference>